<feature type="binding site" evidence="14">
    <location>
        <position position="378"/>
    </location>
    <ligand>
        <name>S-adenosyl-L-methionine</name>
        <dbReference type="ChEBI" id="CHEBI:59789"/>
    </ligand>
</feature>
<evidence type="ECO:0000256" key="12">
    <source>
        <dbReference type="ARBA" id="ARBA00031088"/>
    </source>
</evidence>
<comment type="caution">
    <text evidence="14">Lacks conserved residue(s) required for the propagation of feature annotation.</text>
</comment>
<feature type="active site" description="Nucleophile" evidence="14">
    <location>
        <position position="431"/>
    </location>
</feature>
<dbReference type="InterPro" id="IPR023267">
    <property type="entry name" value="RCMT"/>
</dbReference>
<dbReference type="Gene3D" id="3.40.50.150">
    <property type="entry name" value="Vaccinia Virus protein VP39"/>
    <property type="match status" value="1"/>
</dbReference>
<evidence type="ECO:0000256" key="5">
    <source>
        <dbReference type="ARBA" id="ARBA00022490"/>
    </source>
</evidence>
<dbReference type="InterPro" id="IPR029063">
    <property type="entry name" value="SAM-dependent_MTases_sf"/>
</dbReference>
<dbReference type="PRINTS" id="PR02008">
    <property type="entry name" value="RCMTFAMILY"/>
</dbReference>
<evidence type="ECO:0000256" key="14">
    <source>
        <dbReference type="PROSITE-ProRule" id="PRU01023"/>
    </source>
</evidence>
<dbReference type="InterPro" id="IPR001678">
    <property type="entry name" value="MeTrfase_RsmB-F_NOP2_dom"/>
</dbReference>
<evidence type="ECO:0000259" key="15">
    <source>
        <dbReference type="PROSITE" id="PS51686"/>
    </source>
</evidence>
<dbReference type="PROSITE" id="PS51686">
    <property type="entry name" value="SAM_MT_RSMB_NOP"/>
    <property type="match status" value="1"/>
</dbReference>
<evidence type="ECO:0000256" key="8">
    <source>
        <dbReference type="ARBA" id="ARBA00022679"/>
    </source>
</evidence>
<comment type="catalytic activity">
    <reaction evidence="13">
        <text>cytidine(967) in 16S rRNA + S-adenosyl-L-methionine = 5-methylcytidine(967) in 16S rRNA + S-adenosyl-L-homocysteine + H(+)</text>
        <dbReference type="Rhea" id="RHEA:42748"/>
        <dbReference type="Rhea" id="RHEA-COMP:10219"/>
        <dbReference type="Rhea" id="RHEA-COMP:10220"/>
        <dbReference type="ChEBI" id="CHEBI:15378"/>
        <dbReference type="ChEBI" id="CHEBI:57856"/>
        <dbReference type="ChEBI" id="CHEBI:59789"/>
        <dbReference type="ChEBI" id="CHEBI:74483"/>
        <dbReference type="ChEBI" id="CHEBI:82748"/>
        <dbReference type="EC" id="2.1.1.176"/>
    </reaction>
</comment>
<dbReference type="AlphaFoldDB" id="A0A5E4RFD9"/>
<evidence type="ECO:0000256" key="1">
    <source>
        <dbReference type="ARBA" id="ARBA00002724"/>
    </source>
</evidence>
<evidence type="ECO:0000313" key="17">
    <source>
        <dbReference type="Proteomes" id="UP000384354"/>
    </source>
</evidence>
<accession>A0A5E4RFD9</accession>
<evidence type="ECO:0000256" key="9">
    <source>
        <dbReference type="ARBA" id="ARBA00022691"/>
    </source>
</evidence>
<gene>
    <name evidence="16" type="primary">rsmB_1</name>
    <name evidence="16" type="ORF">PCE31106_00151</name>
</gene>
<evidence type="ECO:0000256" key="2">
    <source>
        <dbReference type="ARBA" id="ARBA00004496"/>
    </source>
</evidence>
<dbReference type="GO" id="GO:0008649">
    <property type="term" value="F:rRNA methyltransferase activity"/>
    <property type="evidence" value="ECO:0007669"/>
    <property type="project" value="InterPro"/>
</dbReference>
<organism evidence="16 17">
    <name type="scientific">Pandoraea cepalis</name>
    <dbReference type="NCBI Taxonomy" id="2508294"/>
    <lineage>
        <taxon>Bacteria</taxon>
        <taxon>Pseudomonadati</taxon>
        <taxon>Pseudomonadota</taxon>
        <taxon>Betaproteobacteria</taxon>
        <taxon>Burkholderiales</taxon>
        <taxon>Burkholderiaceae</taxon>
        <taxon>Pandoraea</taxon>
    </lineage>
</organism>
<keyword evidence="6" id="KW-0698">rRNA processing</keyword>
<dbReference type="InterPro" id="IPR054728">
    <property type="entry name" value="RsmB-like_ferredoxin"/>
</dbReference>
<dbReference type="InterPro" id="IPR004573">
    <property type="entry name" value="rRNA_ssu_MeTfrase_B"/>
</dbReference>
<feature type="domain" description="SAM-dependent MTase RsmB/NOP-type" evidence="15">
    <location>
        <begin position="216"/>
        <end position="480"/>
    </location>
</feature>
<dbReference type="PANTHER" id="PTHR22807:SF61">
    <property type="entry name" value="NOL1_NOP2_SUN FAMILY PROTEIN _ ANTITERMINATION NUSB DOMAIN-CONTAINING PROTEIN"/>
    <property type="match status" value="1"/>
</dbReference>
<dbReference type="EC" id="2.1.1.176" evidence="4"/>
<keyword evidence="10 14" id="KW-0694">RNA-binding</keyword>
<dbReference type="InterPro" id="IPR018314">
    <property type="entry name" value="RsmB/NOL1/NOP2-like_CS"/>
</dbReference>
<evidence type="ECO:0000256" key="13">
    <source>
        <dbReference type="ARBA" id="ARBA00047283"/>
    </source>
</evidence>
<comment type="subcellular location">
    <subcellularLocation>
        <location evidence="2">Cytoplasm</location>
    </subcellularLocation>
</comment>
<dbReference type="PROSITE" id="PS01153">
    <property type="entry name" value="NOL1_NOP2_SUN"/>
    <property type="match status" value="1"/>
</dbReference>
<dbReference type="Gene3D" id="3.30.70.1170">
    <property type="entry name" value="Sun protein, domain 3"/>
    <property type="match status" value="1"/>
</dbReference>
<evidence type="ECO:0000256" key="4">
    <source>
        <dbReference type="ARBA" id="ARBA00012140"/>
    </source>
</evidence>
<dbReference type="Pfam" id="PF22458">
    <property type="entry name" value="RsmF-B_ferredox"/>
    <property type="match status" value="1"/>
</dbReference>
<feature type="binding site" evidence="14">
    <location>
        <position position="329"/>
    </location>
    <ligand>
        <name>S-adenosyl-L-methionine</name>
        <dbReference type="ChEBI" id="CHEBI:59789"/>
    </ligand>
</feature>
<dbReference type="SUPFAM" id="SSF48013">
    <property type="entry name" value="NusB-like"/>
    <property type="match status" value="1"/>
</dbReference>
<dbReference type="InterPro" id="IPR035926">
    <property type="entry name" value="NusB-like_sf"/>
</dbReference>
<name>A0A5E4RFD9_9BURK</name>
<evidence type="ECO:0000256" key="6">
    <source>
        <dbReference type="ARBA" id="ARBA00022552"/>
    </source>
</evidence>
<dbReference type="GO" id="GO:0006355">
    <property type="term" value="P:regulation of DNA-templated transcription"/>
    <property type="evidence" value="ECO:0007669"/>
    <property type="project" value="InterPro"/>
</dbReference>
<protein>
    <recommendedName>
        <fullName evidence="4">16S rRNA (cytosine(967)-C(5))-methyltransferase</fullName>
        <ecNumber evidence="4">2.1.1.176</ecNumber>
    </recommendedName>
    <alternativeName>
        <fullName evidence="11">16S rRNA m5C967 methyltransferase</fullName>
    </alternativeName>
    <alternativeName>
        <fullName evidence="12">rRNA (cytosine-C(5)-)-methyltransferase RsmB</fullName>
    </alternativeName>
</protein>
<feature type="binding site" evidence="14">
    <location>
        <begin position="307"/>
        <end position="313"/>
    </location>
    <ligand>
        <name>S-adenosyl-L-methionine</name>
        <dbReference type="ChEBI" id="CHEBI:59789"/>
    </ligand>
</feature>
<dbReference type="NCBIfam" id="NF008149">
    <property type="entry name" value="PRK10901.1"/>
    <property type="match status" value="1"/>
</dbReference>
<comment type="function">
    <text evidence="1">Specifically methylates the cytosine at position 967 (m5C967) of 16S rRNA.</text>
</comment>
<dbReference type="GO" id="GO:0005737">
    <property type="term" value="C:cytoplasm"/>
    <property type="evidence" value="ECO:0007669"/>
    <property type="project" value="UniProtKB-SubCell"/>
</dbReference>
<dbReference type="Pfam" id="PF01189">
    <property type="entry name" value="Methyltr_RsmB-F"/>
    <property type="match status" value="1"/>
</dbReference>
<dbReference type="Gene3D" id="1.10.940.10">
    <property type="entry name" value="NusB-like"/>
    <property type="match status" value="1"/>
</dbReference>
<dbReference type="CDD" id="cd02440">
    <property type="entry name" value="AdoMet_MTases"/>
    <property type="match status" value="1"/>
</dbReference>
<keyword evidence="7 14" id="KW-0489">Methyltransferase</keyword>
<sequence>MASPAGAGVTVRRASPVCYSVARQPSDISHARRRAGMFVCRKPMPQSSLPTESLAYALQRAAQALESVQKGTALPQALAQATTQCAPTVRAAAQDLAYRAVRRLGSSRALLALLVKPALQARVRDILLCALALLQDAAEDAAYTEFTVVDQAVEAIAVQRRTVAAKGLANAVLRRFLRERERLMAEIAKQPEARWNYPAWWIDTVRAGYPDQWETLLAAGDSRGPMTLRVNIRRVSVAAMQASLAAAGMDAEIIGPVALRLAQAVPVDRLPGFADGWVSVQDAGAQLAAPLVLGETPRAGMRVLDACAAPGGKTGHLLEMADVQVTALESDRLRVPRIYENLERLGLSADVRIGDAGTPSKWSGGGWDGVPFDRILADVPCSASGIVRRHPDIRWLRRRADIAALVEEQRRILLALWDTLAVGGELIYATCSIFPAENEQQAQWFERIRTDAVRLDAPGQLLMTPGGAHDGFYYARFQKR</sequence>
<dbReference type="EMBL" id="CABPSL010000001">
    <property type="protein sequence ID" value="VVD62126.1"/>
    <property type="molecule type" value="Genomic_DNA"/>
</dbReference>
<keyword evidence="5" id="KW-0963">Cytoplasm</keyword>
<evidence type="ECO:0000256" key="7">
    <source>
        <dbReference type="ARBA" id="ARBA00022603"/>
    </source>
</evidence>
<dbReference type="PANTHER" id="PTHR22807">
    <property type="entry name" value="NOP2 YEAST -RELATED NOL1/NOP2/FMU SUN DOMAIN-CONTAINING"/>
    <property type="match status" value="1"/>
</dbReference>
<comment type="similarity">
    <text evidence="3 14">Belongs to the class I-like SAM-binding methyltransferase superfamily. RsmB/NOP family.</text>
</comment>
<evidence type="ECO:0000256" key="3">
    <source>
        <dbReference type="ARBA" id="ARBA00007494"/>
    </source>
</evidence>
<dbReference type="Pfam" id="PF01029">
    <property type="entry name" value="NusB"/>
    <property type="match status" value="1"/>
</dbReference>
<keyword evidence="9 14" id="KW-0949">S-adenosyl-L-methionine</keyword>
<dbReference type="SUPFAM" id="SSF53335">
    <property type="entry name" value="S-adenosyl-L-methionine-dependent methyltransferases"/>
    <property type="match status" value="1"/>
</dbReference>
<dbReference type="NCBIfam" id="TIGR00563">
    <property type="entry name" value="rsmB"/>
    <property type="match status" value="1"/>
</dbReference>
<dbReference type="GO" id="GO:0003723">
    <property type="term" value="F:RNA binding"/>
    <property type="evidence" value="ECO:0007669"/>
    <property type="project" value="UniProtKB-UniRule"/>
</dbReference>
<dbReference type="InterPro" id="IPR049560">
    <property type="entry name" value="MeTrfase_RsmB-F_NOP2_cat"/>
</dbReference>
<reference evidence="16 17" key="1">
    <citation type="submission" date="2019-08" db="EMBL/GenBank/DDBJ databases">
        <authorList>
            <person name="Peeters C."/>
        </authorList>
    </citation>
    <scope>NUCLEOTIDE SEQUENCE [LARGE SCALE GENOMIC DNA]</scope>
    <source>
        <strain evidence="16 17">LMG 31106</strain>
    </source>
</reference>
<evidence type="ECO:0000313" key="16">
    <source>
        <dbReference type="EMBL" id="VVD62126.1"/>
    </source>
</evidence>
<keyword evidence="8 14" id="KW-0808">Transferase</keyword>
<dbReference type="InterPro" id="IPR006027">
    <property type="entry name" value="NusB_RsmB_TIM44"/>
</dbReference>
<evidence type="ECO:0000256" key="10">
    <source>
        <dbReference type="ARBA" id="ARBA00022884"/>
    </source>
</evidence>
<proteinExistence type="inferred from homology"/>
<evidence type="ECO:0000256" key="11">
    <source>
        <dbReference type="ARBA" id="ARBA00030399"/>
    </source>
</evidence>
<dbReference type="Proteomes" id="UP000384354">
    <property type="component" value="Unassembled WGS sequence"/>
</dbReference>